<keyword evidence="3" id="KW-0813">Transport</keyword>
<feature type="transmembrane region" description="Helical" evidence="8">
    <location>
        <begin position="918"/>
        <end position="940"/>
    </location>
</feature>
<gene>
    <name evidence="9" type="ORF">C5Y96_02905</name>
</gene>
<dbReference type="GO" id="GO:0005886">
    <property type="term" value="C:plasma membrane"/>
    <property type="evidence" value="ECO:0007669"/>
    <property type="project" value="UniProtKB-SubCell"/>
</dbReference>
<dbReference type="InterPro" id="IPR001036">
    <property type="entry name" value="Acrflvin-R"/>
</dbReference>
<feature type="transmembrane region" description="Helical" evidence="8">
    <location>
        <begin position="477"/>
        <end position="501"/>
    </location>
</feature>
<dbReference type="NCBIfam" id="TIGR00914">
    <property type="entry name" value="2A0601"/>
    <property type="match status" value="1"/>
</dbReference>
<protein>
    <submittedName>
        <fullName evidence="9">CusA/CzcA family heavy metal efflux RND transporter</fullName>
    </submittedName>
</protein>
<evidence type="ECO:0000313" key="9">
    <source>
        <dbReference type="EMBL" id="PQO38835.1"/>
    </source>
</evidence>
<organism evidence="9 10">
    <name type="scientific">Blastopirellula marina</name>
    <dbReference type="NCBI Taxonomy" id="124"/>
    <lineage>
        <taxon>Bacteria</taxon>
        <taxon>Pseudomonadati</taxon>
        <taxon>Planctomycetota</taxon>
        <taxon>Planctomycetia</taxon>
        <taxon>Pirellulales</taxon>
        <taxon>Pirellulaceae</taxon>
        <taxon>Blastopirellula</taxon>
    </lineage>
</organism>
<dbReference type="RefSeq" id="WP_105350035.1">
    <property type="nucleotide sequence ID" value="NZ_PUIA01000016.1"/>
</dbReference>
<sequence length="1032" mass="113088">MVQNIIEWSLNNRFIVMLLAVVLLGAGVVSVARLPLDAVPDLTNVQVQVLTTSPALGPVEVEQFITFPVENALSGLPKVEEIRSISRIGLSAVTVAFEEGTDIYWARNLVNERLQQARENIPPGMGDPQMGPIATGMSEIYQFEVRAEEGHEYSLMDLRTILDWQIAFQLRSVPGVIEVNTFGGELKTYEVQVNPDRLLNFNISLNRVFEALEENNANAGGGYITHSAEQRLIRGEGLIRNMKDIEDIVLDSRRDGTPIRISDVANVRFAPMLRQGAVTRDGNREAVTGMVMMLMGGNSRQVVEDVKHKIAEIQETLPEGVYIDTFYDRTELVEKTIHTIAENISVGVILVIIMLFLLLGDIRAGLIVSAAIPLSAMCALIAMKLAGVSANLMSLGAIDFGIIVDGAVVMIENAVRHASRYQREHGGVVPKEVFKESSKEVGTPILFAGLIVIIVFLPILSLQGVEGKMFRPMAFTFMSALTGALILSVTVMPVMASLFLARSVSSKDTFLVNWLKKWYEPLLNFSMRHPIPMLGTSIAVFAVSVVVASGFGVEFVPKLDEGDIAIQSVRLPSVSLETSIEMTKAMERTLLKFPQVESVISKTGRPEIANDPMGVHQTDVLVRLKPVDEWPEVIAKTDLVEQMQAALEEEVPSNSYGFTQPIELRVQELVAGVRSDVGLSIYGDDLDVLKEQGDRIVRALNGVEGAADVQAQQVAGLPYMRINIRRDAIARYGINAADILRAVQVVGGHTVGEVFEGQRRFPLQVRLAPEWRYNIEKLEQIKIEDPQGRSIPITQLADIIVEDGPSEISRHAIRRRLLVQCNVRGRDLAGFVADAKQTIAREVKLPAGYSLAWGGQFQNLEEASRRLLIAVPVALFLIFSLLYITFNSAKLTMLIYLNVPIAATGGIFALWIRDMPFSISAGVGFIALFGIAVMNGVVLIEHIRHLRHEGFDQLTAVTTGSIDRLRPVLMTASCGALGFVPMAISGSAGAEVQRPLATVVIGGLITCTVLTLLVLPAIYRWFEPSAAADEHD</sequence>
<dbReference type="SUPFAM" id="SSF82714">
    <property type="entry name" value="Multidrug efflux transporter AcrB TolC docking domain, DN and DC subdomains"/>
    <property type="match status" value="2"/>
</dbReference>
<dbReference type="PANTHER" id="PTHR32063:SF24">
    <property type="entry name" value="CATION EFFLUX SYSTEM (ACRB_ACRD_ACRF FAMILY)"/>
    <property type="match status" value="1"/>
</dbReference>
<reference evidence="9 10" key="1">
    <citation type="submission" date="2018-02" db="EMBL/GenBank/DDBJ databases">
        <title>Comparative genomes isolates from brazilian mangrove.</title>
        <authorList>
            <person name="Araujo J.E."/>
            <person name="Taketani R.G."/>
            <person name="Silva M.C.P."/>
            <person name="Loureco M.V."/>
            <person name="Andreote F.D."/>
        </authorList>
    </citation>
    <scope>NUCLEOTIDE SEQUENCE [LARGE SCALE GENOMIC DNA]</scope>
    <source>
        <strain evidence="9 10">HEX-2 MGV</strain>
    </source>
</reference>
<evidence type="ECO:0000256" key="5">
    <source>
        <dbReference type="ARBA" id="ARBA00022692"/>
    </source>
</evidence>
<dbReference type="Gene3D" id="3.30.70.1440">
    <property type="entry name" value="Multidrug efflux transporter AcrB pore domain"/>
    <property type="match status" value="1"/>
</dbReference>
<dbReference type="OrthoDB" id="219750at2"/>
<evidence type="ECO:0000256" key="8">
    <source>
        <dbReference type="SAM" id="Phobius"/>
    </source>
</evidence>
<comment type="caution">
    <text evidence="9">The sequence shown here is derived from an EMBL/GenBank/DDBJ whole genome shotgun (WGS) entry which is preliminary data.</text>
</comment>
<keyword evidence="4" id="KW-1003">Cell membrane</keyword>
<accession>A0A2S8G307</accession>
<dbReference type="Gene3D" id="3.30.70.1430">
    <property type="entry name" value="Multidrug efflux transporter AcrB pore domain"/>
    <property type="match status" value="2"/>
</dbReference>
<feature type="transmembrane region" description="Helical" evidence="8">
    <location>
        <begin position="366"/>
        <end position="386"/>
    </location>
</feature>
<feature type="transmembrane region" description="Helical" evidence="8">
    <location>
        <begin position="996"/>
        <end position="1015"/>
    </location>
</feature>
<feature type="transmembrane region" description="Helical" evidence="8">
    <location>
        <begin position="893"/>
        <end position="912"/>
    </location>
</feature>
<feature type="transmembrane region" description="Helical" evidence="8">
    <location>
        <begin position="968"/>
        <end position="990"/>
    </location>
</feature>
<dbReference type="PANTHER" id="PTHR32063">
    <property type="match status" value="1"/>
</dbReference>
<feature type="transmembrane region" description="Helical" evidence="8">
    <location>
        <begin position="392"/>
        <end position="415"/>
    </location>
</feature>
<feature type="transmembrane region" description="Helical" evidence="8">
    <location>
        <begin position="531"/>
        <end position="553"/>
    </location>
</feature>
<dbReference type="Pfam" id="PF00873">
    <property type="entry name" value="ACR_tran"/>
    <property type="match status" value="1"/>
</dbReference>
<comment type="similarity">
    <text evidence="2">Belongs to the resistance-nodulation-cell division (RND) (TC 2.A.6) family.</text>
</comment>
<feature type="transmembrane region" description="Helical" evidence="8">
    <location>
        <begin position="340"/>
        <end position="359"/>
    </location>
</feature>
<dbReference type="Gene3D" id="3.30.2090.10">
    <property type="entry name" value="Multidrug efflux transporter AcrB TolC docking domain, DN and DC subdomains"/>
    <property type="match status" value="2"/>
</dbReference>
<evidence type="ECO:0000256" key="6">
    <source>
        <dbReference type="ARBA" id="ARBA00022989"/>
    </source>
</evidence>
<dbReference type="SUPFAM" id="SSF82693">
    <property type="entry name" value="Multidrug efflux transporter AcrB pore domain, PN1, PN2, PC1 and PC2 subdomains"/>
    <property type="match status" value="2"/>
</dbReference>
<dbReference type="Proteomes" id="UP000240009">
    <property type="component" value="Unassembled WGS sequence"/>
</dbReference>
<dbReference type="InterPro" id="IPR004763">
    <property type="entry name" value="CusA-like"/>
</dbReference>
<dbReference type="InterPro" id="IPR027463">
    <property type="entry name" value="AcrB_DN_DC_subdom"/>
</dbReference>
<keyword evidence="6 8" id="KW-1133">Transmembrane helix</keyword>
<name>A0A2S8G307_9BACT</name>
<dbReference type="Gene3D" id="1.20.1640.10">
    <property type="entry name" value="Multidrug efflux transporter AcrB transmembrane domain"/>
    <property type="match status" value="2"/>
</dbReference>
<comment type="subcellular location">
    <subcellularLocation>
        <location evidence="1">Cell membrane</location>
        <topology evidence="1">Multi-pass membrane protein</topology>
    </subcellularLocation>
</comment>
<dbReference type="GO" id="GO:0042910">
    <property type="term" value="F:xenobiotic transmembrane transporter activity"/>
    <property type="evidence" value="ECO:0007669"/>
    <property type="project" value="TreeGrafter"/>
</dbReference>
<keyword evidence="7 8" id="KW-0472">Membrane</keyword>
<evidence type="ECO:0000256" key="3">
    <source>
        <dbReference type="ARBA" id="ARBA00022448"/>
    </source>
</evidence>
<keyword evidence="5 8" id="KW-0812">Transmembrane</keyword>
<dbReference type="SUPFAM" id="SSF82866">
    <property type="entry name" value="Multidrug efflux transporter AcrB transmembrane domain"/>
    <property type="match status" value="2"/>
</dbReference>
<dbReference type="Gene3D" id="3.30.70.1320">
    <property type="entry name" value="Multidrug efflux transporter AcrB pore domain like"/>
    <property type="match status" value="1"/>
</dbReference>
<evidence type="ECO:0000313" key="10">
    <source>
        <dbReference type="Proteomes" id="UP000240009"/>
    </source>
</evidence>
<dbReference type="PRINTS" id="PR00702">
    <property type="entry name" value="ACRIFLAVINRP"/>
</dbReference>
<dbReference type="GO" id="GO:0008324">
    <property type="term" value="F:monoatomic cation transmembrane transporter activity"/>
    <property type="evidence" value="ECO:0007669"/>
    <property type="project" value="InterPro"/>
</dbReference>
<evidence type="ECO:0000256" key="4">
    <source>
        <dbReference type="ARBA" id="ARBA00022475"/>
    </source>
</evidence>
<evidence type="ECO:0000256" key="7">
    <source>
        <dbReference type="ARBA" id="ARBA00023136"/>
    </source>
</evidence>
<evidence type="ECO:0000256" key="2">
    <source>
        <dbReference type="ARBA" id="ARBA00010942"/>
    </source>
</evidence>
<evidence type="ECO:0000256" key="1">
    <source>
        <dbReference type="ARBA" id="ARBA00004651"/>
    </source>
</evidence>
<proteinExistence type="inferred from homology"/>
<dbReference type="AlphaFoldDB" id="A0A2S8G307"/>
<feature type="transmembrane region" description="Helical" evidence="8">
    <location>
        <begin position="867"/>
        <end position="886"/>
    </location>
</feature>
<feature type="transmembrane region" description="Helical" evidence="8">
    <location>
        <begin position="445"/>
        <end position="465"/>
    </location>
</feature>
<dbReference type="EMBL" id="PUIA01000016">
    <property type="protein sequence ID" value="PQO38835.1"/>
    <property type="molecule type" value="Genomic_DNA"/>
</dbReference>